<keyword evidence="3" id="KW-1185">Reference proteome</keyword>
<gene>
    <name evidence="2" type="ORF">PFISCL1PPCAC_6831</name>
</gene>
<evidence type="ECO:0000313" key="3">
    <source>
        <dbReference type="Proteomes" id="UP001432322"/>
    </source>
</evidence>
<name>A0AAV5VCE8_9BILA</name>
<dbReference type="Proteomes" id="UP001432322">
    <property type="component" value="Unassembled WGS sequence"/>
</dbReference>
<protein>
    <submittedName>
        <fullName evidence="2">Uncharacterized protein</fullName>
    </submittedName>
</protein>
<organism evidence="2 3">
    <name type="scientific">Pristionchus fissidentatus</name>
    <dbReference type="NCBI Taxonomy" id="1538716"/>
    <lineage>
        <taxon>Eukaryota</taxon>
        <taxon>Metazoa</taxon>
        <taxon>Ecdysozoa</taxon>
        <taxon>Nematoda</taxon>
        <taxon>Chromadorea</taxon>
        <taxon>Rhabditida</taxon>
        <taxon>Rhabditina</taxon>
        <taxon>Diplogasteromorpha</taxon>
        <taxon>Diplogasteroidea</taxon>
        <taxon>Neodiplogasteridae</taxon>
        <taxon>Pristionchus</taxon>
    </lineage>
</organism>
<feature type="non-terminal residue" evidence="2">
    <location>
        <position position="1"/>
    </location>
</feature>
<evidence type="ECO:0000256" key="1">
    <source>
        <dbReference type="SAM" id="MobiDB-lite"/>
    </source>
</evidence>
<proteinExistence type="predicted"/>
<dbReference type="AlphaFoldDB" id="A0AAV5VCE8"/>
<accession>A0AAV5VCE8</accession>
<evidence type="ECO:0000313" key="2">
    <source>
        <dbReference type="EMBL" id="GMT15534.1"/>
    </source>
</evidence>
<sequence length="131" mass="14932">FHPLSLTTISSRAKDMRLILLSSLLLTIATTLPGASRTGLSTVGQLAFEYVVQLRSQQQDLLDTLPPSRQKNQVKIELIEDELNYIRNRKLMLTKKLKNVRRKKLQRIRKTASSLNSSSYRTAPPEYLPLP</sequence>
<comment type="caution">
    <text evidence="2">The sequence shown here is derived from an EMBL/GenBank/DDBJ whole genome shotgun (WGS) entry which is preliminary data.</text>
</comment>
<dbReference type="EMBL" id="BTSY01000002">
    <property type="protein sequence ID" value="GMT15534.1"/>
    <property type="molecule type" value="Genomic_DNA"/>
</dbReference>
<feature type="region of interest" description="Disordered" evidence="1">
    <location>
        <begin position="108"/>
        <end position="131"/>
    </location>
</feature>
<feature type="compositionally biased region" description="Polar residues" evidence="1">
    <location>
        <begin position="111"/>
        <end position="121"/>
    </location>
</feature>
<reference evidence="2" key="1">
    <citation type="submission" date="2023-10" db="EMBL/GenBank/DDBJ databases">
        <title>Genome assembly of Pristionchus species.</title>
        <authorList>
            <person name="Yoshida K."/>
            <person name="Sommer R.J."/>
        </authorList>
    </citation>
    <scope>NUCLEOTIDE SEQUENCE</scope>
    <source>
        <strain evidence="2">RS5133</strain>
    </source>
</reference>